<organism evidence="2 3">
    <name type="scientific">Elasticomyces elasticus</name>
    <dbReference type="NCBI Taxonomy" id="574655"/>
    <lineage>
        <taxon>Eukaryota</taxon>
        <taxon>Fungi</taxon>
        <taxon>Dikarya</taxon>
        <taxon>Ascomycota</taxon>
        <taxon>Pezizomycotina</taxon>
        <taxon>Dothideomycetes</taxon>
        <taxon>Dothideomycetidae</taxon>
        <taxon>Mycosphaerellales</taxon>
        <taxon>Teratosphaeriaceae</taxon>
        <taxon>Elasticomyces</taxon>
    </lineage>
</organism>
<reference evidence="2" key="1">
    <citation type="submission" date="2023-08" db="EMBL/GenBank/DDBJ databases">
        <title>Black Yeasts Isolated from many extreme environments.</title>
        <authorList>
            <person name="Coleine C."/>
            <person name="Stajich J.E."/>
            <person name="Selbmann L."/>
        </authorList>
    </citation>
    <scope>NUCLEOTIDE SEQUENCE</scope>
    <source>
        <strain evidence="2">CCFEE 5810</strain>
    </source>
</reference>
<name>A0AAN8A0G3_9PEZI</name>
<dbReference type="Proteomes" id="UP001310594">
    <property type="component" value="Unassembled WGS sequence"/>
</dbReference>
<protein>
    <submittedName>
        <fullName evidence="2">Uncharacterized protein</fullName>
    </submittedName>
</protein>
<keyword evidence="1" id="KW-0732">Signal</keyword>
<feature type="chain" id="PRO_5042817728" evidence="1">
    <location>
        <begin position="21"/>
        <end position="139"/>
    </location>
</feature>
<evidence type="ECO:0000313" key="3">
    <source>
        <dbReference type="Proteomes" id="UP001310594"/>
    </source>
</evidence>
<sequence length="139" mass="14731">MVNMLPTSTTLATLLTTVLALPPNSESMRVGLNIYPSAIATIPGKDVAPPSPTAALTTYPYIGVYCDATACSTSTTTHTKQYVVQSISENVVEYAGNCNPPDCTTGPQTTVATTVTMMYETDEAVPEMKDPFTRTAWAA</sequence>
<accession>A0AAN8A0G3</accession>
<evidence type="ECO:0000313" key="2">
    <source>
        <dbReference type="EMBL" id="KAK5696484.1"/>
    </source>
</evidence>
<dbReference type="EMBL" id="JAVRQU010000012">
    <property type="protein sequence ID" value="KAK5696484.1"/>
    <property type="molecule type" value="Genomic_DNA"/>
</dbReference>
<comment type="caution">
    <text evidence="2">The sequence shown here is derived from an EMBL/GenBank/DDBJ whole genome shotgun (WGS) entry which is preliminary data.</text>
</comment>
<feature type="signal peptide" evidence="1">
    <location>
        <begin position="1"/>
        <end position="20"/>
    </location>
</feature>
<evidence type="ECO:0000256" key="1">
    <source>
        <dbReference type="SAM" id="SignalP"/>
    </source>
</evidence>
<gene>
    <name evidence="2" type="ORF">LTR97_007786</name>
</gene>
<proteinExistence type="predicted"/>
<dbReference type="AlphaFoldDB" id="A0AAN8A0G3"/>